<dbReference type="InterPro" id="IPR050267">
    <property type="entry name" value="Anti-sigma-factor_SerPK"/>
</dbReference>
<dbReference type="Gene3D" id="3.30.565.10">
    <property type="entry name" value="Histidine kinase-like ATPase, C-terminal domain"/>
    <property type="match status" value="1"/>
</dbReference>
<dbReference type="SUPFAM" id="SSF55874">
    <property type="entry name" value="ATPase domain of HSP90 chaperone/DNA topoisomerase II/histidine kinase"/>
    <property type="match status" value="1"/>
</dbReference>
<evidence type="ECO:0000256" key="1">
    <source>
        <dbReference type="ARBA" id="ARBA00022527"/>
    </source>
</evidence>
<organism evidence="3 4">
    <name type="scientific">Streptomyces cynarae</name>
    <dbReference type="NCBI Taxonomy" id="2981134"/>
    <lineage>
        <taxon>Bacteria</taxon>
        <taxon>Bacillati</taxon>
        <taxon>Actinomycetota</taxon>
        <taxon>Actinomycetes</taxon>
        <taxon>Kitasatosporales</taxon>
        <taxon>Streptomycetaceae</taxon>
        <taxon>Streptomyces</taxon>
    </lineage>
</organism>
<dbReference type="InterPro" id="IPR003594">
    <property type="entry name" value="HATPase_dom"/>
</dbReference>
<reference evidence="3" key="1">
    <citation type="submission" date="2022-10" db="EMBL/GenBank/DDBJ databases">
        <authorList>
            <person name="Mo P."/>
        </authorList>
    </citation>
    <scope>NUCLEOTIDE SEQUENCE</scope>
    <source>
        <strain evidence="3">HUAS 13-4</strain>
    </source>
</reference>
<dbReference type="Proteomes" id="UP001061298">
    <property type="component" value="Chromosome"/>
</dbReference>
<dbReference type="EMBL" id="CP106793">
    <property type="protein sequence ID" value="UXY23972.1"/>
    <property type="molecule type" value="Genomic_DNA"/>
</dbReference>
<proteinExistence type="predicted"/>
<dbReference type="PANTHER" id="PTHR35526:SF3">
    <property type="entry name" value="ANTI-SIGMA-F FACTOR RSBW"/>
    <property type="match status" value="1"/>
</dbReference>
<feature type="domain" description="Histidine kinase/HSP90-like ATPase" evidence="2">
    <location>
        <begin position="37"/>
        <end position="140"/>
    </location>
</feature>
<keyword evidence="1" id="KW-0723">Serine/threonine-protein kinase</keyword>
<evidence type="ECO:0000313" key="3">
    <source>
        <dbReference type="EMBL" id="UXY23972.1"/>
    </source>
</evidence>
<gene>
    <name evidence="3" type="ORF">N8I84_38665</name>
</gene>
<keyword evidence="4" id="KW-1185">Reference proteome</keyword>
<name>A0ABY6ECP1_9ACTN</name>
<keyword evidence="3" id="KW-0067">ATP-binding</keyword>
<dbReference type="GO" id="GO:0005524">
    <property type="term" value="F:ATP binding"/>
    <property type="evidence" value="ECO:0007669"/>
    <property type="project" value="UniProtKB-KW"/>
</dbReference>
<keyword evidence="1" id="KW-0808">Transferase</keyword>
<evidence type="ECO:0000313" key="4">
    <source>
        <dbReference type="Proteomes" id="UP001061298"/>
    </source>
</evidence>
<accession>A0ABY6ECP1</accession>
<dbReference type="InterPro" id="IPR036890">
    <property type="entry name" value="HATPase_C_sf"/>
</dbReference>
<dbReference type="Pfam" id="PF13581">
    <property type="entry name" value="HATPase_c_2"/>
    <property type="match status" value="1"/>
</dbReference>
<sequence length="157" mass="17218">MCSKKVMAAMYVCPPDLLPRQTGTQHRSTPGRTWALAHRPEAVREARRISRHLLTQWKVTDEVADSVLLAVSELVTNAVRHAQPPLILGLCCDPVAGQVHIEVSDGGPTLPHYGRSTGRTDDEHGRGLMIVELLADAHGDRQEAGHTIHWADITTRG</sequence>
<dbReference type="PANTHER" id="PTHR35526">
    <property type="entry name" value="ANTI-SIGMA-F FACTOR RSBW-RELATED"/>
    <property type="match status" value="1"/>
</dbReference>
<dbReference type="RefSeq" id="WP_263234207.1">
    <property type="nucleotide sequence ID" value="NZ_CP106793.1"/>
</dbReference>
<keyword evidence="3" id="KW-0547">Nucleotide-binding</keyword>
<keyword evidence="1" id="KW-0418">Kinase</keyword>
<evidence type="ECO:0000259" key="2">
    <source>
        <dbReference type="Pfam" id="PF13581"/>
    </source>
</evidence>
<dbReference type="CDD" id="cd16936">
    <property type="entry name" value="HATPase_RsbW-like"/>
    <property type="match status" value="1"/>
</dbReference>
<protein>
    <submittedName>
        <fullName evidence="3">ATP-binding protein</fullName>
    </submittedName>
</protein>